<proteinExistence type="predicted"/>
<name>A0A6J5M3Q3_9CAUD</name>
<reference evidence="1" key="1">
    <citation type="submission" date="2020-04" db="EMBL/GenBank/DDBJ databases">
        <authorList>
            <person name="Chiriac C."/>
            <person name="Salcher M."/>
            <person name="Ghai R."/>
            <person name="Kavagutti S V."/>
        </authorList>
    </citation>
    <scope>NUCLEOTIDE SEQUENCE</scope>
</reference>
<accession>A0A6J5M3Q3</accession>
<organism evidence="1">
    <name type="scientific">uncultured Caudovirales phage</name>
    <dbReference type="NCBI Taxonomy" id="2100421"/>
    <lineage>
        <taxon>Viruses</taxon>
        <taxon>Duplodnaviria</taxon>
        <taxon>Heunggongvirae</taxon>
        <taxon>Uroviricota</taxon>
        <taxon>Caudoviricetes</taxon>
        <taxon>Peduoviridae</taxon>
        <taxon>Maltschvirus</taxon>
        <taxon>Maltschvirus maltsch</taxon>
    </lineage>
</organism>
<gene>
    <name evidence="1" type="ORF">UFOVP410_77</name>
</gene>
<dbReference type="PROSITE" id="PS51257">
    <property type="entry name" value="PROKAR_LIPOPROTEIN"/>
    <property type="match status" value="1"/>
</dbReference>
<evidence type="ECO:0000313" key="1">
    <source>
        <dbReference type="EMBL" id="CAB4141238.1"/>
    </source>
</evidence>
<protein>
    <recommendedName>
        <fullName evidence="2">Lipoprotein</fullName>
    </recommendedName>
</protein>
<sequence length="126" mass="14506">MKNLLMLVTCLSLSACGLFSSSPKYIVEDKPKLNLSNPEPLFLQPLKFKVLHKDNAASYFDELKKSSGKEVVFALTETDYANLAINMEKIKSYVKRQKKIIELYKNYYEGTKNDPKAKSQKNKEKY</sequence>
<evidence type="ECO:0008006" key="2">
    <source>
        <dbReference type="Google" id="ProtNLM"/>
    </source>
</evidence>
<dbReference type="EMBL" id="LR796388">
    <property type="protein sequence ID" value="CAB4141238.1"/>
    <property type="molecule type" value="Genomic_DNA"/>
</dbReference>